<reference evidence="1" key="1">
    <citation type="submission" date="2020-05" db="EMBL/GenBank/DDBJ databases">
        <title>Mycena genomes resolve the evolution of fungal bioluminescence.</title>
        <authorList>
            <person name="Tsai I.J."/>
        </authorList>
    </citation>
    <scope>NUCLEOTIDE SEQUENCE</scope>
    <source>
        <strain evidence="1">160909Yilan</strain>
    </source>
</reference>
<accession>A0A8H6WY79</accession>
<dbReference type="AlphaFoldDB" id="A0A8H6WY79"/>
<evidence type="ECO:0000313" key="1">
    <source>
        <dbReference type="EMBL" id="KAF7330679.1"/>
    </source>
</evidence>
<gene>
    <name evidence="1" type="ORF">MSAN_02453300</name>
</gene>
<proteinExistence type="predicted"/>
<evidence type="ECO:0000313" key="2">
    <source>
        <dbReference type="Proteomes" id="UP000623467"/>
    </source>
</evidence>
<dbReference type="Proteomes" id="UP000623467">
    <property type="component" value="Unassembled WGS sequence"/>
</dbReference>
<protein>
    <submittedName>
        <fullName evidence="1">Uncharacterized protein</fullName>
    </submittedName>
</protein>
<organism evidence="1 2">
    <name type="scientific">Mycena sanguinolenta</name>
    <dbReference type="NCBI Taxonomy" id="230812"/>
    <lineage>
        <taxon>Eukaryota</taxon>
        <taxon>Fungi</taxon>
        <taxon>Dikarya</taxon>
        <taxon>Basidiomycota</taxon>
        <taxon>Agaricomycotina</taxon>
        <taxon>Agaricomycetes</taxon>
        <taxon>Agaricomycetidae</taxon>
        <taxon>Agaricales</taxon>
        <taxon>Marasmiineae</taxon>
        <taxon>Mycenaceae</taxon>
        <taxon>Mycena</taxon>
    </lineage>
</organism>
<keyword evidence="2" id="KW-1185">Reference proteome</keyword>
<dbReference type="EMBL" id="JACAZH010000066">
    <property type="protein sequence ID" value="KAF7330679.1"/>
    <property type="molecule type" value="Genomic_DNA"/>
</dbReference>
<comment type="caution">
    <text evidence="1">The sequence shown here is derived from an EMBL/GenBank/DDBJ whole genome shotgun (WGS) entry which is preliminary data.</text>
</comment>
<sequence length="265" mass="28664">MSNFEEYVVVGADAPLAYDSDSEDVDSGCDLTYTEDESEYGPTSACDVSDDTEFLYKQETVRDPADKNCQPEYAEMSNCENHEASESTVEEDMVAGRSLYFHPIPSRVPSFGLFLTFASSSRLRSYFLGTSEASGLLDFAATAGWTSSRQASHSKRRSLRTGYHERPPWLEKLVCRLGVPKISGQRPFVSTYLGSSTAPSCALACPPCALLPGSSRILGFSPVIEIRISTPSALASTSSKQRALAYGLRSGAPPGAIAHHYSTPV</sequence>
<name>A0A8H6WY79_9AGAR</name>